<dbReference type="KEGG" id="bkw:BkAM31D_12435"/>
<dbReference type="RefSeq" id="WP_066149187.1">
    <property type="nucleotide sequence ID" value="NZ_CP020814.1"/>
</dbReference>
<dbReference type="NCBIfam" id="TIGR03827">
    <property type="entry name" value="GNAT_ablB"/>
    <property type="match status" value="1"/>
</dbReference>
<dbReference type="PROSITE" id="PS51186">
    <property type="entry name" value="GNAT"/>
    <property type="match status" value="1"/>
</dbReference>
<evidence type="ECO:0000259" key="1">
    <source>
        <dbReference type="PROSITE" id="PS51186"/>
    </source>
</evidence>
<dbReference type="InterPro" id="IPR000182">
    <property type="entry name" value="GNAT_dom"/>
</dbReference>
<dbReference type="SUPFAM" id="SSF55729">
    <property type="entry name" value="Acyl-CoA N-acyltransferases (Nat)"/>
    <property type="match status" value="1"/>
</dbReference>
<feature type="domain" description="N-acetyltransferase" evidence="1">
    <location>
        <begin position="131"/>
        <end position="282"/>
    </location>
</feature>
<name>A0A1X9MDE5_9BACI</name>
<reference evidence="2 3" key="1">
    <citation type="submission" date="2017-04" db="EMBL/GenBank/DDBJ databases">
        <title>Bacillus krulwichiae AM31D Genome sequencing and assembly.</title>
        <authorList>
            <person name="Krulwich T.A."/>
            <person name="Anastor L."/>
            <person name="Ehrlich R."/>
            <person name="Ehrlich G.D."/>
            <person name="Janto B."/>
        </authorList>
    </citation>
    <scope>NUCLEOTIDE SEQUENCE [LARGE SCALE GENOMIC DNA]</scope>
    <source>
        <strain evidence="2 3">AM31D</strain>
    </source>
</reference>
<dbReference type="Pfam" id="PF00583">
    <property type="entry name" value="Acetyltransf_1"/>
    <property type="match status" value="1"/>
</dbReference>
<keyword evidence="2" id="KW-0808">Transferase</keyword>
<keyword evidence="2" id="KW-0012">Acyltransferase</keyword>
<dbReference type="Gene3D" id="3.40.630.30">
    <property type="match status" value="1"/>
</dbReference>
<organism evidence="2 3">
    <name type="scientific">Halalkalibacter krulwichiae</name>
    <dbReference type="NCBI Taxonomy" id="199441"/>
    <lineage>
        <taxon>Bacteria</taxon>
        <taxon>Bacillati</taxon>
        <taxon>Bacillota</taxon>
        <taxon>Bacilli</taxon>
        <taxon>Bacillales</taxon>
        <taxon>Bacillaceae</taxon>
        <taxon>Halalkalibacter</taxon>
    </lineage>
</organism>
<gene>
    <name evidence="2" type="primary">yodP</name>
    <name evidence="2" type="ORF">BkAM31D_12435</name>
</gene>
<evidence type="ECO:0000313" key="2">
    <source>
        <dbReference type="EMBL" id="ARK30570.1"/>
    </source>
</evidence>
<keyword evidence="3" id="KW-1185">Reference proteome</keyword>
<dbReference type="Proteomes" id="UP000193006">
    <property type="component" value="Chromosome"/>
</dbReference>
<evidence type="ECO:0000313" key="3">
    <source>
        <dbReference type="Proteomes" id="UP000193006"/>
    </source>
</evidence>
<sequence length="283" mass="33333">MGKRGEVKILSNETFTVQLYLDYFNERLRVDDYRGNIKKVLEAIEPILIENQFSKCIFHSRAEHWKLLLSYGFQLEAIFSGYFNGSDNYAMTLYKDQERRKSDVWVKEDEILESVMKKGKNQELKRTPEDYVFRRAVEKDAGKLATLYRTVFSIYPTPMDEEEYVLKMLRTTSIFYIVEYNNEIVSAASADINKSFHHAELTDCATLPTYRKYGLMKKILVKLEEELRREHIFCTFSIARALSFGMNAAFYQLGYTYTGRMTNNCYIYDNLEDMNVWVKNLAT</sequence>
<proteinExistence type="predicted"/>
<dbReference type="InterPro" id="IPR022525">
    <property type="entry name" value="GNAT_AblB"/>
</dbReference>
<accession>A0A1X9MDE5</accession>
<dbReference type="STRING" id="199441.BkAM31D_12435"/>
<dbReference type="EC" id="2.3.1.-" evidence="2"/>
<protein>
    <submittedName>
        <fullName evidence="2">N-acetyltransferase YodP</fullName>
        <ecNumber evidence="2">2.3.1.-</ecNumber>
    </submittedName>
</protein>
<dbReference type="GO" id="GO:0008080">
    <property type="term" value="F:N-acetyltransferase activity"/>
    <property type="evidence" value="ECO:0007669"/>
    <property type="project" value="InterPro"/>
</dbReference>
<dbReference type="InterPro" id="IPR016181">
    <property type="entry name" value="Acyl_CoA_acyltransferase"/>
</dbReference>
<dbReference type="AlphaFoldDB" id="A0A1X9MDE5"/>
<dbReference type="EMBL" id="CP020814">
    <property type="protein sequence ID" value="ARK30570.1"/>
    <property type="molecule type" value="Genomic_DNA"/>
</dbReference>